<dbReference type="EMBL" id="UINC01083349">
    <property type="protein sequence ID" value="SVC28972.1"/>
    <property type="molecule type" value="Genomic_DNA"/>
</dbReference>
<feature type="transmembrane region" description="Helical" evidence="3">
    <location>
        <begin position="12"/>
        <end position="30"/>
    </location>
</feature>
<keyword evidence="2" id="KW-1003">Cell membrane</keyword>
<evidence type="ECO:0008006" key="5">
    <source>
        <dbReference type="Google" id="ProtNLM"/>
    </source>
</evidence>
<gene>
    <name evidence="4" type="ORF">METZ01_LOCUS281826</name>
</gene>
<evidence type="ECO:0000256" key="3">
    <source>
        <dbReference type="SAM" id="Phobius"/>
    </source>
</evidence>
<dbReference type="NCBIfam" id="TIGR00885">
    <property type="entry name" value="fucP"/>
    <property type="match status" value="1"/>
</dbReference>
<dbReference type="SUPFAM" id="SSF103473">
    <property type="entry name" value="MFS general substrate transporter"/>
    <property type="match status" value="1"/>
</dbReference>
<feature type="transmembrane region" description="Helical" evidence="3">
    <location>
        <begin position="319"/>
        <end position="337"/>
    </location>
</feature>
<dbReference type="InterPro" id="IPR011701">
    <property type="entry name" value="MFS"/>
</dbReference>
<dbReference type="GO" id="GO:0005886">
    <property type="term" value="C:plasma membrane"/>
    <property type="evidence" value="ECO:0007669"/>
    <property type="project" value="UniProtKB-SubCell"/>
</dbReference>
<dbReference type="InterPro" id="IPR036259">
    <property type="entry name" value="MFS_trans_sf"/>
</dbReference>
<feature type="transmembrane region" description="Helical" evidence="3">
    <location>
        <begin position="194"/>
        <end position="214"/>
    </location>
</feature>
<evidence type="ECO:0000256" key="1">
    <source>
        <dbReference type="ARBA" id="ARBA00004429"/>
    </source>
</evidence>
<dbReference type="PANTHER" id="PTHR43702:SF11">
    <property type="entry name" value="L-FUCOSE-PROTON SYMPORTER"/>
    <property type="match status" value="1"/>
</dbReference>
<protein>
    <recommendedName>
        <fullName evidence="5">Major facilitator superfamily (MFS) profile domain-containing protein</fullName>
    </recommendedName>
</protein>
<feature type="transmembrane region" description="Helical" evidence="3">
    <location>
        <begin position="246"/>
        <end position="268"/>
    </location>
</feature>
<reference evidence="4" key="1">
    <citation type="submission" date="2018-05" db="EMBL/GenBank/DDBJ databases">
        <authorList>
            <person name="Lanie J.A."/>
            <person name="Ng W.-L."/>
            <person name="Kazmierczak K.M."/>
            <person name="Andrzejewski T.M."/>
            <person name="Davidsen T.M."/>
            <person name="Wayne K.J."/>
            <person name="Tettelin H."/>
            <person name="Glass J.I."/>
            <person name="Rusch D."/>
            <person name="Podicherti R."/>
            <person name="Tsui H.-C.T."/>
            <person name="Winkler M.E."/>
        </authorList>
    </citation>
    <scope>NUCLEOTIDE SEQUENCE</scope>
</reference>
<dbReference type="InterPro" id="IPR005275">
    <property type="entry name" value="Lfuc_symporter_FucP"/>
</dbReference>
<keyword evidence="3" id="KW-0812">Transmembrane</keyword>
<accession>A0A382L0W1</accession>
<keyword evidence="3" id="KW-1133">Transmembrane helix</keyword>
<dbReference type="AlphaFoldDB" id="A0A382L0W1"/>
<name>A0A382L0W1_9ZZZZ</name>
<dbReference type="CDD" id="cd17394">
    <property type="entry name" value="MFS_FucP_like"/>
    <property type="match status" value="1"/>
</dbReference>
<dbReference type="Gene3D" id="1.20.1250.20">
    <property type="entry name" value="MFS general substrate transporter like domains"/>
    <property type="match status" value="2"/>
</dbReference>
<dbReference type="Pfam" id="PF07690">
    <property type="entry name" value="MFS_1"/>
    <property type="match status" value="1"/>
</dbReference>
<evidence type="ECO:0000313" key="4">
    <source>
        <dbReference type="EMBL" id="SVC28972.1"/>
    </source>
</evidence>
<keyword evidence="3" id="KW-0472">Membrane</keyword>
<comment type="subcellular location">
    <subcellularLocation>
        <location evidence="1">Cell inner membrane</location>
        <topology evidence="1">Multi-pass membrane protein</topology>
    </subcellularLocation>
</comment>
<feature type="transmembrane region" description="Helical" evidence="3">
    <location>
        <begin position="159"/>
        <end position="182"/>
    </location>
</feature>
<feature type="transmembrane region" description="Helical" evidence="3">
    <location>
        <begin position="221"/>
        <end position="240"/>
    </location>
</feature>
<sequence length="341" mass="36985">CFLFIPAGKMMAFEAFLLSYFIMTCGLSFLETSANPYILSLGDEATATQRLNLAQAFNPLGSLVGMFVAREFILARLNPAAESTRRELSLNDPGAFTLIQQSDLDVIIGPYLMLGMVVFFMLIIFFISKLPGSKSGKGEKLDLKPTLNRLFSNKRYLEGVIAQAFYVGAQIMCWTFIIHYGVNELGMTKAEAQSYNMIAMVIFVSSRFICTYLLKFINSGQLLMTLALGGGTFILGTIFLTGMVGLYSLVAVSACMSLMFPTIYGIALKGLGEDAKLGSAGLILAIGGGSLMPPLQGLIMDMSSFSIGGFLLSSTRASFGLPLVCFIVIGIYGWNTMRKHA</sequence>
<dbReference type="PANTHER" id="PTHR43702">
    <property type="entry name" value="L-FUCOSE-PROTON SYMPORTER"/>
    <property type="match status" value="1"/>
</dbReference>
<dbReference type="GO" id="GO:0015535">
    <property type="term" value="F:fucose:proton symporter activity"/>
    <property type="evidence" value="ECO:0007669"/>
    <property type="project" value="InterPro"/>
</dbReference>
<feature type="transmembrane region" description="Helical" evidence="3">
    <location>
        <begin position="108"/>
        <end position="127"/>
    </location>
</feature>
<dbReference type="InterPro" id="IPR050375">
    <property type="entry name" value="MFS_TsgA-like"/>
</dbReference>
<proteinExistence type="predicted"/>
<evidence type="ECO:0000256" key="2">
    <source>
        <dbReference type="ARBA" id="ARBA00022475"/>
    </source>
</evidence>
<feature type="non-terminal residue" evidence="4">
    <location>
        <position position="1"/>
    </location>
</feature>
<organism evidence="4">
    <name type="scientific">marine metagenome</name>
    <dbReference type="NCBI Taxonomy" id="408172"/>
    <lineage>
        <taxon>unclassified sequences</taxon>
        <taxon>metagenomes</taxon>
        <taxon>ecological metagenomes</taxon>
    </lineage>
</organism>
<feature type="transmembrane region" description="Helical" evidence="3">
    <location>
        <begin position="280"/>
        <end position="299"/>
    </location>
</feature>